<name>A0ABV5TKD1_9ACTN</name>
<comment type="caution">
    <text evidence="1">The sequence shown here is derived from an EMBL/GenBank/DDBJ whole genome shotgun (WGS) entry which is preliminary data.</text>
</comment>
<reference evidence="1 2" key="1">
    <citation type="submission" date="2024-09" db="EMBL/GenBank/DDBJ databases">
        <authorList>
            <person name="Sun Q."/>
            <person name="Mori K."/>
        </authorList>
    </citation>
    <scope>NUCLEOTIDE SEQUENCE [LARGE SCALE GENOMIC DNA]</scope>
    <source>
        <strain evidence="1 2">JCM 3028</strain>
    </source>
</reference>
<dbReference type="Gene3D" id="1.10.1900.10">
    <property type="entry name" value="c-terminal domain of poly(a) binding protein"/>
    <property type="match status" value="1"/>
</dbReference>
<accession>A0ABV5TKD1</accession>
<gene>
    <name evidence="1" type="ORF">ACFFRH_28585</name>
</gene>
<dbReference type="RefSeq" id="WP_344747591.1">
    <property type="nucleotide sequence ID" value="NZ_BAAAWW010000133.1"/>
</dbReference>
<sequence length="130" mass="14757">MATGSNEPKSRYQQYLEVVTGPLEDKRRYRQYKARVKKLPEDYRAAVEALERYLMHFGPGDSADAAAMYDDLADLFEQSVADGTPIREVVGEDPVEFAEAFLRNYPGGQWIVRERERLTGAIDRVTGGRP</sequence>
<protein>
    <submittedName>
        <fullName evidence="1">DUF1048 domain-containing protein</fullName>
    </submittedName>
</protein>
<organism evidence="1 2">
    <name type="scientific">Streptosporangium vulgare</name>
    <dbReference type="NCBI Taxonomy" id="46190"/>
    <lineage>
        <taxon>Bacteria</taxon>
        <taxon>Bacillati</taxon>
        <taxon>Actinomycetota</taxon>
        <taxon>Actinomycetes</taxon>
        <taxon>Streptosporangiales</taxon>
        <taxon>Streptosporangiaceae</taxon>
        <taxon>Streptosporangium</taxon>
    </lineage>
</organism>
<evidence type="ECO:0000313" key="1">
    <source>
        <dbReference type="EMBL" id="MFB9679457.1"/>
    </source>
</evidence>
<dbReference type="EMBL" id="JBHMBS010000016">
    <property type="protein sequence ID" value="MFB9679457.1"/>
    <property type="molecule type" value="Genomic_DNA"/>
</dbReference>
<keyword evidence="2" id="KW-1185">Reference proteome</keyword>
<dbReference type="Pfam" id="PF06304">
    <property type="entry name" value="DUF1048"/>
    <property type="match status" value="1"/>
</dbReference>
<proteinExistence type="predicted"/>
<dbReference type="SUPFAM" id="SSF158560">
    <property type="entry name" value="BH3980-like"/>
    <property type="match status" value="1"/>
</dbReference>
<evidence type="ECO:0000313" key="2">
    <source>
        <dbReference type="Proteomes" id="UP001589610"/>
    </source>
</evidence>
<dbReference type="InterPro" id="IPR008316">
    <property type="entry name" value="UCP029876"/>
</dbReference>
<dbReference type="Proteomes" id="UP001589610">
    <property type="component" value="Unassembled WGS sequence"/>
</dbReference>